<keyword evidence="4" id="KW-0723">Serine/threonine-protein kinase</keyword>
<keyword evidence="11 18" id="KW-0067">ATP-binding</keyword>
<evidence type="ECO:0000256" key="12">
    <source>
        <dbReference type="ARBA" id="ARBA00022989"/>
    </source>
</evidence>
<dbReference type="GO" id="GO:0005524">
    <property type="term" value="F:ATP binding"/>
    <property type="evidence" value="ECO:0007669"/>
    <property type="project" value="UniProtKB-UniRule"/>
</dbReference>
<keyword evidence="14" id="KW-0675">Receptor</keyword>
<proteinExistence type="predicted"/>
<dbReference type="AlphaFoldDB" id="A0A834YC70"/>
<dbReference type="OrthoDB" id="4062651at2759"/>
<keyword evidence="3" id="KW-1003">Cell membrane</keyword>
<keyword evidence="12 20" id="KW-1133">Transmembrane helix</keyword>
<evidence type="ECO:0000256" key="4">
    <source>
        <dbReference type="ARBA" id="ARBA00022527"/>
    </source>
</evidence>
<feature type="transmembrane region" description="Helical" evidence="20">
    <location>
        <begin position="80"/>
        <end position="104"/>
    </location>
</feature>
<dbReference type="PANTHER" id="PTHR46008">
    <property type="entry name" value="LEAF RUST 10 DISEASE-RESISTANCE LOCUS RECEPTOR-LIKE PROTEIN KINASE-LIKE 1.4"/>
    <property type="match status" value="1"/>
</dbReference>
<feature type="domain" description="Protein kinase" evidence="21">
    <location>
        <begin position="149"/>
        <end position="424"/>
    </location>
</feature>
<comment type="catalytic activity">
    <reaction evidence="17">
        <text>L-seryl-[protein] + ATP = O-phospho-L-seryl-[protein] + ADP + H(+)</text>
        <dbReference type="Rhea" id="RHEA:17989"/>
        <dbReference type="Rhea" id="RHEA-COMP:9863"/>
        <dbReference type="Rhea" id="RHEA-COMP:11604"/>
        <dbReference type="ChEBI" id="CHEBI:15378"/>
        <dbReference type="ChEBI" id="CHEBI:29999"/>
        <dbReference type="ChEBI" id="CHEBI:30616"/>
        <dbReference type="ChEBI" id="CHEBI:83421"/>
        <dbReference type="ChEBI" id="CHEBI:456216"/>
        <dbReference type="EC" id="2.7.11.1"/>
    </reaction>
</comment>
<dbReference type="InterPro" id="IPR011009">
    <property type="entry name" value="Kinase-like_dom_sf"/>
</dbReference>
<evidence type="ECO:0000256" key="16">
    <source>
        <dbReference type="ARBA" id="ARBA00047899"/>
    </source>
</evidence>
<dbReference type="FunFam" id="1.10.510.10:FF:000161">
    <property type="entry name" value="Wall-associated receptor kinase-like 20"/>
    <property type="match status" value="1"/>
</dbReference>
<dbReference type="SUPFAM" id="SSF56112">
    <property type="entry name" value="Protein kinase-like (PK-like)"/>
    <property type="match status" value="1"/>
</dbReference>
<organism evidence="22 23">
    <name type="scientific">Tetracentron sinense</name>
    <name type="common">Spur-leaf</name>
    <dbReference type="NCBI Taxonomy" id="13715"/>
    <lineage>
        <taxon>Eukaryota</taxon>
        <taxon>Viridiplantae</taxon>
        <taxon>Streptophyta</taxon>
        <taxon>Embryophyta</taxon>
        <taxon>Tracheophyta</taxon>
        <taxon>Spermatophyta</taxon>
        <taxon>Magnoliopsida</taxon>
        <taxon>Trochodendrales</taxon>
        <taxon>Trochodendraceae</taxon>
        <taxon>Tetracentron</taxon>
    </lineage>
</organism>
<keyword evidence="6" id="KW-0808">Transferase</keyword>
<evidence type="ECO:0000259" key="21">
    <source>
        <dbReference type="PROSITE" id="PS50011"/>
    </source>
</evidence>
<dbReference type="InterPro" id="IPR000719">
    <property type="entry name" value="Prot_kinase_dom"/>
</dbReference>
<dbReference type="PROSITE" id="PS00107">
    <property type="entry name" value="PROTEIN_KINASE_ATP"/>
    <property type="match status" value="1"/>
</dbReference>
<evidence type="ECO:0000313" key="22">
    <source>
        <dbReference type="EMBL" id="KAF8376704.1"/>
    </source>
</evidence>
<evidence type="ECO:0000256" key="15">
    <source>
        <dbReference type="ARBA" id="ARBA00023180"/>
    </source>
</evidence>
<dbReference type="GO" id="GO:0004674">
    <property type="term" value="F:protein serine/threonine kinase activity"/>
    <property type="evidence" value="ECO:0007669"/>
    <property type="project" value="UniProtKB-KW"/>
</dbReference>
<feature type="binding site" evidence="18">
    <location>
        <position position="177"/>
    </location>
    <ligand>
        <name>ATP</name>
        <dbReference type="ChEBI" id="CHEBI:30616"/>
    </ligand>
</feature>
<keyword evidence="7 20" id="KW-0812">Transmembrane</keyword>
<comment type="catalytic activity">
    <reaction evidence="16">
        <text>L-threonyl-[protein] + ATP = O-phospho-L-threonyl-[protein] + ADP + H(+)</text>
        <dbReference type="Rhea" id="RHEA:46608"/>
        <dbReference type="Rhea" id="RHEA-COMP:11060"/>
        <dbReference type="Rhea" id="RHEA-COMP:11605"/>
        <dbReference type="ChEBI" id="CHEBI:15378"/>
        <dbReference type="ChEBI" id="CHEBI:30013"/>
        <dbReference type="ChEBI" id="CHEBI:30616"/>
        <dbReference type="ChEBI" id="CHEBI:61977"/>
        <dbReference type="ChEBI" id="CHEBI:456216"/>
        <dbReference type="EC" id="2.7.11.1"/>
    </reaction>
</comment>
<evidence type="ECO:0000256" key="9">
    <source>
        <dbReference type="ARBA" id="ARBA00022741"/>
    </source>
</evidence>
<dbReference type="PROSITE" id="PS50011">
    <property type="entry name" value="PROTEIN_KINASE_DOM"/>
    <property type="match status" value="1"/>
</dbReference>
<evidence type="ECO:0000256" key="1">
    <source>
        <dbReference type="ARBA" id="ARBA00004251"/>
    </source>
</evidence>
<dbReference type="EC" id="2.7.11.1" evidence="2"/>
<evidence type="ECO:0000256" key="20">
    <source>
        <dbReference type="SAM" id="Phobius"/>
    </source>
</evidence>
<evidence type="ECO:0000313" key="23">
    <source>
        <dbReference type="Proteomes" id="UP000655225"/>
    </source>
</evidence>
<protein>
    <recommendedName>
        <fullName evidence="2">non-specific serine/threonine protein kinase</fullName>
        <ecNumber evidence="2">2.7.11.1</ecNumber>
    </recommendedName>
</protein>
<evidence type="ECO:0000256" key="10">
    <source>
        <dbReference type="ARBA" id="ARBA00022777"/>
    </source>
</evidence>
<dbReference type="FunFam" id="3.30.200.20:FF:000214">
    <property type="entry name" value="WAK1-OsWAK receptor-like cytoplasmic kinase (OsWAK-RLCK)"/>
    <property type="match status" value="1"/>
</dbReference>
<evidence type="ECO:0000256" key="17">
    <source>
        <dbReference type="ARBA" id="ARBA00048679"/>
    </source>
</evidence>
<dbReference type="EMBL" id="JABCRI010000132">
    <property type="protein sequence ID" value="KAF8376704.1"/>
    <property type="molecule type" value="Genomic_DNA"/>
</dbReference>
<keyword evidence="23" id="KW-1185">Reference proteome</keyword>
<feature type="transmembrane region" description="Helical" evidence="20">
    <location>
        <begin position="6"/>
        <end position="24"/>
    </location>
</feature>
<accession>A0A834YC70</accession>
<dbReference type="PANTHER" id="PTHR46008:SF2">
    <property type="entry name" value="LEAF RUST 10 DISEASE-RESISTANCE LOCUS RECEPTOR-LIKE PROTEIN KINASE-LIKE 1.4"/>
    <property type="match status" value="1"/>
</dbReference>
<keyword evidence="15" id="KW-0325">Glycoprotein</keyword>
<dbReference type="InterPro" id="IPR008271">
    <property type="entry name" value="Ser/Thr_kinase_AS"/>
</dbReference>
<keyword evidence="9 18" id="KW-0547">Nucleotide-binding</keyword>
<dbReference type="InterPro" id="IPR017441">
    <property type="entry name" value="Protein_kinase_ATP_BS"/>
</dbReference>
<dbReference type="Gene3D" id="3.30.200.20">
    <property type="entry name" value="Phosphorylase Kinase, domain 1"/>
    <property type="match status" value="1"/>
</dbReference>
<comment type="subcellular location">
    <subcellularLocation>
        <location evidence="1">Cell membrane</location>
        <topology evidence="1">Single-pass type I membrane protein</topology>
    </subcellularLocation>
</comment>
<dbReference type="GO" id="GO:0005886">
    <property type="term" value="C:plasma membrane"/>
    <property type="evidence" value="ECO:0007669"/>
    <property type="project" value="UniProtKB-SubCell"/>
</dbReference>
<dbReference type="Gene3D" id="1.10.510.10">
    <property type="entry name" value="Transferase(Phosphotransferase) domain 1"/>
    <property type="match status" value="1"/>
</dbReference>
<evidence type="ECO:0000256" key="19">
    <source>
        <dbReference type="SAM" id="MobiDB-lite"/>
    </source>
</evidence>
<keyword evidence="10" id="KW-0418">Kinase</keyword>
<evidence type="ECO:0000256" key="18">
    <source>
        <dbReference type="PROSITE-ProRule" id="PRU10141"/>
    </source>
</evidence>
<evidence type="ECO:0000256" key="7">
    <source>
        <dbReference type="ARBA" id="ARBA00022692"/>
    </source>
</evidence>
<evidence type="ECO:0000256" key="8">
    <source>
        <dbReference type="ARBA" id="ARBA00022729"/>
    </source>
</evidence>
<dbReference type="PROSITE" id="PS00108">
    <property type="entry name" value="PROTEIN_KINASE_ST"/>
    <property type="match status" value="1"/>
</dbReference>
<reference evidence="22 23" key="1">
    <citation type="submission" date="2020-04" db="EMBL/GenBank/DDBJ databases">
        <title>Plant Genome Project.</title>
        <authorList>
            <person name="Zhang R.-G."/>
        </authorList>
    </citation>
    <scope>NUCLEOTIDE SEQUENCE [LARGE SCALE GENOMIC DNA]</scope>
    <source>
        <strain evidence="22">YNK0</strain>
        <tissue evidence="22">Leaf</tissue>
    </source>
</reference>
<keyword evidence="8" id="KW-0732">Signal</keyword>
<evidence type="ECO:0000256" key="13">
    <source>
        <dbReference type="ARBA" id="ARBA00023136"/>
    </source>
</evidence>
<evidence type="ECO:0000256" key="2">
    <source>
        <dbReference type="ARBA" id="ARBA00012513"/>
    </source>
</evidence>
<evidence type="ECO:0000256" key="11">
    <source>
        <dbReference type="ARBA" id="ARBA00022840"/>
    </source>
</evidence>
<gene>
    <name evidence="22" type="ORF">HHK36_031621</name>
</gene>
<sequence>MASSPLPSYAFVVVSFFSVSGFAFSSAEENFSLHCPRFKCGNLTHIKYPFSNSSGCGLSIIDCVGENPMIRLGQRHYQRILLPFSGISGAVGAIILICLLFFMYRCRKQIIRETKCKILTPSTLLFEKGSYFGVPIFTYEELEEATDNFNPSNELGDGGFGTVYLGKLRDGRVVAVKRLYENSFKRLQQFMNEVEILTRLRHQNLVTLYGCTSRHSRELLLVYEFIPNGTVADHLHGNRAKAGLLTWPVRMNIAIQTADALAYLHSSDIIHSDVKTNNILLDNNFRVKVADFGLSRLFPTDVTHISTAPQGTPGYVDPEYYQCYRITNKSDVYSFGVVLIELISSKQAVDVNRHQREINLGNLAINKIQNRALHELVDPCLGFESDYAVRRMTTLVAELSFRCLQQEREMRPSMDEVLEVLRGIDQEEDYNLEKAEEVDIPVDDVRLLKSTPSPRLPDSTSDKWGRVFKNPSSKYGEGESSGTGDGIRKGVKYYRCGKLGHIKKNCRVNLKGENVAENEESKGDEEWGKCFMVGTTSVDALNAINFENDWIIDSGCGHHLTGDDSKFSRFRDYNGNGAIITADNSIHPVEKE</sequence>
<feature type="region of interest" description="Disordered" evidence="19">
    <location>
        <begin position="449"/>
        <end position="484"/>
    </location>
</feature>
<name>A0A834YC70_TETSI</name>
<evidence type="ECO:0000256" key="6">
    <source>
        <dbReference type="ARBA" id="ARBA00022679"/>
    </source>
</evidence>
<keyword evidence="5" id="KW-0597">Phosphoprotein</keyword>
<dbReference type="Pfam" id="PF00069">
    <property type="entry name" value="Pkinase"/>
    <property type="match status" value="1"/>
</dbReference>
<comment type="caution">
    <text evidence="22">The sequence shown here is derived from an EMBL/GenBank/DDBJ whole genome shotgun (WGS) entry which is preliminary data.</text>
</comment>
<evidence type="ECO:0000256" key="3">
    <source>
        <dbReference type="ARBA" id="ARBA00022475"/>
    </source>
</evidence>
<evidence type="ECO:0000256" key="14">
    <source>
        <dbReference type="ARBA" id="ARBA00023170"/>
    </source>
</evidence>
<keyword evidence="13 20" id="KW-0472">Membrane</keyword>
<dbReference type="Proteomes" id="UP000655225">
    <property type="component" value="Unassembled WGS sequence"/>
</dbReference>
<evidence type="ECO:0000256" key="5">
    <source>
        <dbReference type="ARBA" id="ARBA00022553"/>
    </source>
</evidence>
<dbReference type="SMART" id="SM00220">
    <property type="entry name" value="S_TKc"/>
    <property type="match status" value="1"/>
</dbReference>